<dbReference type="EMBL" id="BLXT01006232">
    <property type="protein sequence ID" value="GFO30208.1"/>
    <property type="molecule type" value="Genomic_DNA"/>
</dbReference>
<feature type="region of interest" description="Disordered" evidence="1">
    <location>
        <begin position="369"/>
        <end position="390"/>
    </location>
</feature>
<gene>
    <name evidence="2" type="ORF">PoB_005671300</name>
</gene>
<accession>A0AAV4CGQ8</accession>
<reference evidence="2 3" key="1">
    <citation type="journal article" date="2021" name="Elife">
        <title>Chloroplast acquisition without the gene transfer in kleptoplastic sea slugs, Plakobranchus ocellatus.</title>
        <authorList>
            <person name="Maeda T."/>
            <person name="Takahashi S."/>
            <person name="Yoshida T."/>
            <person name="Shimamura S."/>
            <person name="Takaki Y."/>
            <person name="Nagai Y."/>
            <person name="Toyoda A."/>
            <person name="Suzuki Y."/>
            <person name="Arimoto A."/>
            <person name="Ishii H."/>
            <person name="Satoh N."/>
            <person name="Nishiyama T."/>
            <person name="Hasebe M."/>
            <person name="Maruyama T."/>
            <person name="Minagawa J."/>
            <person name="Obokata J."/>
            <person name="Shigenobu S."/>
        </authorList>
    </citation>
    <scope>NUCLEOTIDE SEQUENCE [LARGE SCALE GENOMIC DNA]</scope>
</reference>
<evidence type="ECO:0000313" key="3">
    <source>
        <dbReference type="Proteomes" id="UP000735302"/>
    </source>
</evidence>
<name>A0AAV4CGQ8_9GAST</name>
<organism evidence="2 3">
    <name type="scientific">Plakobranchus ocellatus</name>
    <dbReference type="NCBI Taxonomy" id="259542"/>
    <lineage>
        <taxon>Eukaryota</taxon>
        <taxon>Metazoa</taxon>
        <taxon>Spiralia</taxon>
        <taxon>Lophotrochozoa</taxon>
        <taxon>Mollusca</taxon>
        <taxon>Gastropoda</taxon>
        <taxon>Heterobranchia</taxon>
        <taxon>Euthyneura</taxon>
        <taxon>Panpulmonata</taxon>
        <taxon>Sacoglossa</taxon>
        <taxon>Placobranchoidea</taxon>
        <taxon>Plakobranchidae</taxon>
        <taxon>Plakobranchus</taxon>
    </lineage>
</organism>
<keyword evidence="3" id="KW-1185">Reference proteome</keyword>
<proteinExistence type="predicted"/>
<feature type="compositionally biased region" description="Low complexity" evidence="1">
    <location>
        <begin position="381"/>
        <end position="390"/>
    </location>
</feature>
<feature type="region of interest" description="Disordered" evidence="1">
    <location>
        <begin position="334"/>
        <end position="357"/>
    </location>
</feature>
<feature type="region of interest" description="Disordered" evidence="1">
    <location>
        <begin position="1161"/>
        <end position="1192"/>
    </location>
</feature>
<comment type="caution">
    <text evidence="2">The sequence shown here is derived from an EMBL/GenBank/DDBJ whole genome shotgun (WGS) entry which is preliminary data.</text>
</comment>
<protein>
    <submittedName>
        <fullName evidence="2">Uncharacterized protein</fullName>
    </submittedName>
</protein>
<dbReference type="Proteomes" id="UP000735302">
    <property type="component" value="Unassembled WGS sequence"/>
</dbReference>
<sequence length="1620" mass="181626">MNNHRNKEVSDPFYCTDSLDRAKNYLMGNVKELRLSRTFQDLSAPLPNIWEGEEGTLELRPLDFPMPPKMSICISELSLLSNSSREGLFDSKNLPKTTSVASAEEAASLASDLQKCVPSKKETSQHFSNHAQPDVFGSVKGQVSEGVCSILCDDVIVIEDDDDVEMSVGNNTTRDQSFSSLVIIDDEMPAAECQKNAHTRGLCKPQSNCSTKESKMTTGNKVQKISKLRDRTPVLEIAHHSVQFFNVDSHGGSSFDAPKPDSIATGKFFQRGELHKEFTGLKRKGNIDFHSAKELSAKEEIQIKSQFSNSSNSLLSFQALPSQSDTKLCRNKESSACPVSDAGESNKDSDLSYGRSKVNSLATKSQVCKKKGNGEAKNSNTLTSDCSDTSVTSTFHHPKLDMAAQSGSDVEAFYQNKIDEWKKVIKDIKVETNAIEMSLCAGDQVDGDDTEKVCETWRKVCFLVECLFIEMEITRMSLKPDNNSPKFSFPVNLKTKIGRKSASNIAKDFSAIKSALNLTKSTFLRLFRANKKIFRPYNKKIKSEDLKIRIPVVFLLNRCQRYQQYQQKLPLSDAMTPGLTAGLYGEGTSVHDHLTKWLVQLNKSSSNLSYEKSTSSGQLAVTRSEVKQPQNEGNKSLVEDSQIMESFETTIADKSDKILTKNNPGGLDLVTIGATHLVNDQVDQNISANELERQSFFCQVQLATSKAIEEGADVAALFDAKFKEWEKRQKYLGNVFPKVYKKIYYMKNNGQKEIKFPEEMARTLAELSYSIEYLHYQMELERMTLTPNSIRKQWLFSEAIASKLGKLKCKSFNRRYLTICRNLEKTRQTFATFYRSYKNSIRCCNSNTKEGQLKIIVPVLVSLSKSGKFAEIVKAKTSKAVQKRFSPGLEAAFFGKQQILSQLSSPEQDNLLHTKPSSSGIIETASSINLSHCHITRYDTASLRSCRKTAANLCTEFMNMYHDLRMQAAEVEHKLKKIDCLFGFECSKSTSQTAAFCQALMNEGLLIQSLYTKYVCAKLSQRSHNRSAEWRFSLPVCDILGIVMKKRLSVQFIELYNILKRLGKTFNNICERNKNAICENNTQVEKKLCVQLPMPMQEISAKIIYLLKKGSITEVPLAQSDFSLSSLNSQEKTSELSKNGKSFSLNASHSNVNVSLNLDEENKSAPAEGEASNTNVHLSKKSLPPVSKTDEKLEHSDLSQIQKNSLDPGISNLNNKCCHEEAKRLITLSQAGGFDDGHFCVKSGLKESSHQHPGSFQDSSGLETITDVEECECGCHGTPLLDANDSSQQNHNQASEKATLWLRLYYLQNDVTSLSNELLRANSQFSSSNMTQQLNACKLVVDLCATLPYLRARLNKERGESFKLGSSGLQLQLIDKSQLKELDLRPDDVSNNHFQKVELSLMSLYDHLTKALTENREIILKTFPHVEEFSRKRGGLIRFFAPGESKAKKVSKNVAAKRKFKANKAARIAADRAMRTPEEVKEEQDFISYQRLCTSLKLLSKLKNCVANVTQSVSKPRGLAKFEVKKDSKKMMKNIFNKIKFCSKKLSSAEKSRDYQKGELPKSLHTILKDFSDDGAGVYTQAQELLRKSIFDFQSMGTKLSPGFKNALGKSYCFEELQYK</sequence>
<evidence type="ECO:0000256" key="1">
    <source>
        <dbReference type="SAM" id="MobiDB-lite"/>
    </source>
</evidence>
<evidence type="ECO:0000313" key="2">
    <source>
        <dbReference type="EMBL" id="GFO30208.1"/>
    </source>
</evidence>